<dbReference type="SUPFAM" id="SSF51182">
    <property type="entry name" value="RmlC-like cupins"/>
    <property type="match status" value="1"/>
</dbReference>
<feature type="compositionally biased region" description="Polar residues" evidence="1">
    <location>
        <begin position="62"/>
        <end position="72"/>
    </location>
</feature>
<dbReference type="InterPro" id="IPR013096">
    <property type="entry name" value="Cupin_2"/>
</dbReference>
<name>A0A7G5XK67_9BACT</name>
<dbReference type="RefSeq" id="WP_182805299.1">
    <property type="nucleotide sequence ID" value="NZ_CP060007.1"/>
</dbReference>
<reference evidence="4" key="1">
    <citation type="submission" date="2020-08" db="EMBL/GenBank/DDBJ databases">
        <title>Lacibacter sp. S13-6-6 genome sequencing.</title>
        <authorList>
            <person name="Jin L."/>
        </authorList>
    </citation>
    <scope>NUCLEOTIDE SEQUENCE [LARGE SCALE GENOMIC DNA]</scope>
    <source>
        <strain evidence="4">S13-6-6</strain>
    </source>
</reference>
<evidence type="ECO:0000313" key="3">
    <source>
        <dbReference type="EMBL" id="QNA45870.1"/>
    </source>
</evidence>
<organism evidence="3 4">
    <name type="scientific">Lacibacter sediminis</name>
    <dbReference type="NCBI Taxonomy" id="2760713"/>
    <lineage>
        <taxon>Bacteria</taxon>
        <taxon>Pseudomonadati</taxon>
        <taxon>Bacteroidota</taxon>
        <taxon>Chitinophagia</taxon>
        <taxon>Chitinophagales</taxon>
        <taxon>Chitinophagaceae</taxon>
        <taxon>Lacibacter</taxon>
    </lineage>
</organism>
<dbReference type="Proteomes" id="UP000515344">
    <property type="component" value="Chromosome"/>
</dbReference>
<gene>
    <name evidence="3" type="ORF">H4075_06670</name>
</gene>
<accession>A0A7G5XK67</accession>
<dbReference type="InterPro" id="IPR014710">
    <property type="entry name" value="RmlC-like_jellyroll"/>
</dbReference>
<evidence type="ECO:0000259" key="2">
    <source>
        <dbReference type="Pfam" id="PF07883"/>
    </source>
</evidence>
<dbReference type="AlphaFoldDB" id="A0A7G5XK67"/>
<dbReference type="InterPro" id="IPR011051">
    <property type="entry name" value="RmlC_Cupin_sf"/>
</dbReference>
<feature type="region of interest" description="Disordered" evidence="1">
    <location>
        <begin position="62"/>
        <end position="83"/>
    </location>
</feature>
<protein>
    <submittedName>
        <fullName evidence="3">Cupin domain-containing protein</fullName>
    </submittedName>
</protein>
<dbReference type="Pfam" id="PF07883">
    <property type="entry name" value="Cupin_2"/>
    <property type="match status" value="1"/>
</dbReference>
<keyword evidence="4" id="KW-1185">Reference proteome</keyword>
<dbReference type="EMBL" id="CP060007">
    <property type="protein sequence ID" value="QNA45870.1"/>
    <property type="molecule type" value="Genomic_DNA"/>
</dbReference>
<dbReference type="KEGG" id="lacs:H4075_06670"/>
<dbReference type="Gene3D" id="2.60.120.10">
    <property type="entry name" value="Jelly Rolls"/>
    <property type="match status" value="1"/>
</dbReference>
<feature type="domain" description="Cupin type-2" evidence="2">
    <location>
        <begin position="9"/>
        <end position="74"/>
    </location>
</feature>
<proteinExistence type="predicted"/>
<evidence type="ECO:0000256" key="1">
    <source>
        <dbReference type="SAM" id="MobiDB-lite"/>
    </source>
</evidence>
<sequence>MWDLIEGAFAPGVEIAVHSHSEYSEWIFVTKGEFTICTNRETVILRPAKSFFISKGTPHMVSDSSAEPSTALTIAKPSGLPSH</sequence>
<evidence type="ECO:0000313" key="4">
    <source>
        <dbReference type="Proteomes" id="UP000515344"/>
    </source>
</evidence>